<feature type="compositionally biased region" description="Polar residues" evidence="1">
    <location>
        <begin position="50"/>
        <end position="64"/>
    </location>
</feature>
<dbReference type="Proteomes" id="UP000314294">
    <property type="component" value="Unassembled WGS sequence"/>
</dbReference>
<comment type="caution">
    <text evidence="2">The sequence shown here is derived from an EMBL/GenBank/DDBJ whole genome shotgun (WGS) entry which is preliminary data.</text>
</comment>
<feature type="compositionally biased region" description="Low complexity" evidence="1">
    <location>
        <begin position="26"/>
        <end position="44"/>
    </location>
</feature>
<keyword evidence="3" id="KW-1185">Reference proteome</keyword>
<dbReference type="AlphaFoldDB" id="A0A4Z2J1Y3"/>
<sequence length="89" mass="9917">MANETSDLLHDYYDDDSKDMYEVSSDDNSVPGSSSRRKASSSSSVMKPVLTSTCEPSLCTSSRLDPTMRASSRRGDRPPLLAQELRQRR</sequence>
<evidence type="ECO:0000256" key="1">
    <source>
        <dbReference type="SAM" id="MobiDB-lite"/>
    </source>
</evidence>
<organism evidence="2 3">
    <name type="scientific">Liparis tanakae</name>
    <name type="common">Tanaka's snailfish</name>
    <dbReference type="NCBI Taxonomy" id="230148"/>
    <lineage>
        <taxon>Eukaryota</taxon>
        <taxon>Metazoa</taxon>
        <taxon>Chordata</taxon>
        <taxon>Craniata</taxon>
        <taxon>Vertebrata</taxon>
        <taxon>Euteleostomi</taxon>
        <taxon>Actinopterygii</taxon>
        <taxon>Neopterygii</taxon>
        <taxon>Teleostei</taxon>
        <taxon>Neoteleostei</taxon>
        <taxon>Acanthomorphata</taxon>
        <taxon>Eupercaria</taxon>
        <taxon>Perciformes</taxon>
        <taxon>Cottioidei</taxon>
        <taxon>Cottales</taxon>
        <taxon>Liparidae</taxon>
        <taxon>Liparis</taxon>
    </lineage>
</organism>
<reference evidence="2 3" key="1">
    <citation type="submission" date="2019-03" db="EMBL/GenBank/DDBJ databases">
        <title>First draft genome of Liparis tanakae, snailfish: a comprehensive survey of snailfish specific genes.</title>
        <authorList>
            <person name="Kim W."/>
            <person name="Song I."/>
            <person name="Jeong J.-H."/>
            <person name="Kim D."/>
            <person name="Kim S."/>
            <person name="Ryu S."/>
            <person name="Song J.Y."/>
            <person name="Lee S.K."/>
        </authorList>
    </citation>
    <scope>NUCLEOTIDE SEQUENCE [LARGE SCALE GENOMIC DNA]</scope>
    <source>
        <tissue evidence="2">Muscle</tissue>
    </source>
</reference>
<evidence type="ECO:0000313" key="3">
    <source>
        <dbReference type="Proteomes" id="UP000314294"/>
    </source>
</evidence>
<feature type="region of interest" description="Disordered" evidence="1">
    <location>
        <begin position="1"/>
        <end position="89"/>
    </location>
</feature>
<accession>A0A4Z2J1Y3</accession>
<dbReference type="EMBL" id="SRLO01000033">
    <property type="protein sequence ID" value="TNN83492.1"/>
    <property type="molecule type" value="Genomic_DNA"/>
</dbReference>
<name>A0A4Z2J1Y3_9TELE</name>
<evidence type="ECO:0000313" key="2">
    <source>
        <dbReference type="EMBL" id="TNN83492.1"/>
    </source>
</evidence>
<proteinExistence type="predicted"/>
<gene>
    <name evidence="2" type="ORF">EYF80_006473</name>
</gene>
<protein>
    <submittedName>
        <fullName evidence="2">Uncharacterized protein</fullName>
    </submittedName>
</protein>